<proteinExistence type="predicted"/>
<sequence length="272" mass="29684">MESEHLPGGSGGVWRIAGADGVTRVHRPTGPWTPAVHELLAHLHARGLDGIPEVEGFDDEGREVLEYLPGRTLDPETEQVSDEALAAAAAWLRRFHDAVRDFPRDAREWRQGAQELANGEVICHNDPGLYNWMILDGEFAGMIDWDRAGPGRPIEDLAFLCWSGVPLLREIPVADAARRVDIAAAAYGDVAPEELLAAVDARMELIAARWRAGLEREDPGTIALRDGGIMARHAARVAGFSARREKLRALLVSDGASRPGATPQIPIEHRSE</sequence>
<reference evidence="2 3" key="1">
    <citation type="submission" date="2018-09" db="EMBL/GenBank/DDBJ databases">
        <title>Comparative genomics of Leucobacter spp.</title>
        <authorList>
            <person name="Reis A.C."/>
            <person name="Kolvenbach B.A."/>
            <person name="Corvini P.F.X."/>
            <person name="Nunes O.C."/>
        </authorList>
    </citation>
    <scope>NUCLEOTIDE SEQUENCE [LARGE SCALE GENOMIC DNA]</scope>
    <source>
        <strain evidence="2 3">L-1</strain>
    </source>
</reference>
<gene>
    <name evidence="2" type="ORF">D3226_06935</name>
</gene>
<dbReference type="Pfam" id="PF01636">
    <property type="entry name" value="APH"/>
    <property type="match status" value="1"/>
</dbReference>
<dbReference type="InterPro" id="IPR011009">
    <property type="entry name" value="Kinase-like_dom_sf"/>
</dbReference>
<comment type="caution">
    <text evidence="2">The sequence shown here is derived from an EMBL/GenBank/DDBJ whole genome shotgun (WGS) entry which is preliminary data.</text>
</comment>
<evidence type="ECO:0000313" key="3">
    <source>
        <dbReference type="Proteomes" id="UP001646141"/>
    </source>
</evidence>
<dbReference type="InterPro" id="IPR002575">
    <property type="entry name" value="Aminoglycoside_PTrfase"/>
</dbReference>
<dbReference type="SUPFAM" id="SSF56112">
    <property type="entry name" value="Protein kinase-like (PK-like)"/>
    <property type="match status" value="1"/>
</dbReference>
<dbReference type="RefSeq" id="WP_202381713.1">
    <property type="nucleotide sequence ID" value="NZ_BAAAMA010000002.1"/>
</dbReference>
<organism evidence="2 3">
    <name type="scientific">Leucobacter chromiireducens subsp. chromiireducens</name>
    <dbReference type="NCBI Taxonomy" id="660067"/>
    <lineage>
        <taxon>Bacteria</taxon>
        <taxon>Bacillati</taxon>
        <taxon>Actinomycetota</taxon>
        <taxon>Actinomycetes</taxon>
        <taxon>Micrococcales</taxon>
        <taxon>Microbacteriaceae</taxon>
        <taxon>Leucobacter</taxon>
    </lineage>
</organism>
<accession>A0ABS1SNY4</accession>
<evidence type="ECO:0000259" key="1">
    <source>
        <dbReference type="Pfam" id="PF01636"/>
    </source>
</evidence>
<dbReference type="EMBL" id="QYAD01000002">
    <property type="protein sequence ID" value="MBL3689694.1"/>
    <property type="molecule type" value="Genomic_DNA"/>
</dbReference>
<keyword evidence="3" id="KW-1185">Reference proteome</keyword>
<feature type="domain" description="Aminoglycoside phosphotransferase" evidence="1">
    <location>
        <begin position="106"/>
        <end position="174"/>
    </location>
</feature>
<name>A0ABS1SNY4_9MICO</name>
<dbReference type="Gene3D" id="3.90.1200.10">
    <property type="match status" value="1"/>
</dbReference>
<protein>
    <submittedName>
        <fullName evidence="2">Aminoglycoside phosphotransferase</fullName>
    </submittedName>
</protein>
<evidence type="ECO:0000313" key="2">
    <source>
        <dbReference type="EMBL" id="MBL3689694.1"/>
    </source>
</evidence>
<dbReference type="Proteomes" id="UP001646141">
    <property type="component" value="Unassembled WGS sequence"/>
</dbReference>